<reference evidence="1" key="1">
    <citation type="submission" date="2019-08" db="EMBL/GenBank/DDBJ databases">
        <authorList>
            <person name="Kucharzyk K."/>
            <person name="Murdoch R.W."/>
            <person name="Higgins S."/>
            <person name="Loffler F."/>
        </authorList>
    </citation>
    <scope>NUCLEOTIDE SEQUENCE</scope>
</reference>
<evidence type="ECO:0000313" key="1">
    <source>
        <dbReference type="EMBL" id="MPM11443.1"/>
    </source>
</evidence>
<dbReference type="EMBL" id="VSSQ01001832">
    <property type="protein sequence ID" value="MPM11443.1"/>
    <property type="molecule type" value="Genomic_DNA"/>
</dbReference>
<sequence length="84" mass="9596">MKFTISQIHDEETFSKILKKAFMEDCEYHSDEYVSPDAEEADVSRRTAEAMDRIKAGDFVKVGFNVYGKANRGNSNPIEVEPNF</sequence>
<name>A0A644XB88_9ZZZZ</name>
<protein>
    <submittedName>
        <fullName evidence="1">Uncharacterized protein</fullName>
    </submittedName>
</protein>
<proteinExistence type="predicted"/>
<dbReference type="AlphaFoldDB" id="A0A644XB88"/>
<comment type="caution">
    <text evidence="1">The sequence shown here is derived from an EMBL/GenBank/DDBJ whole genome shotgun (WGS) entry which is preliminary data.</text>
</comment>
<gene>
    <name evidence="1" type="ORF">SDC9_57787</name>
</gene>
<accession>A0A644XB88</accession>
<organism evidence="1">
    <name type="scientific">bioreactor metagenome</name>
    <dbReference type="NCBI Taxonomy" id="1076179"/>
    <lineage>
        <taxon>unclassified sequences</taxon>
        <taxon>metagenomes</taxon>
        <taxon>ecological metagenomes</taxon>
    </lineage>
</organism>